<evidence type="ECO:0000313" key="2">
    <source>
        <dbReference type="EMBL" id="URG17530.1"/>
    </source>
</evidence>
<evidence type="ECO:0000313" key="3">
    <source>
        <dbReference type="Proteomes" id="UP001057085"/>
    </source>
</evidence>
<keyword evidence="1" id="KW-1133">Transmembrane helix</keyword>
<proteinExistence type="predicted"/>
<protein>
    <submittedName>
        <fullName evidence="2">Uncharacterized protein</fullName>
    </submittedName>
</protein>
<keyword evidence="1" id="KW-0812">Transmembrane</keyword>
<gene>
    <name evidence="2" type="ORF">Mbo4_040</name>
</gene>
<dbReference type="EMBL" id="ON191532">
    <property type="protein sequence ID" value="URG17530.1"/>
    <property type="molecule type" value="Genomic_DNA"/>
</dbReference>
<name>A0A9E7LF57_9CAUD</name>
<keyword evidence="1" id="KW-0472">Membrane</keyword>
<sequence length="125" mass="13900">MTATFDARLDGDDLTDHFLSTPIHDQLHRDLRATWLQQPGPVVSDAEFAQAAAEATSLTKPYPPTPDLFAGVVAAIEEAPEPRTIWDRIEEWIERWGIRLVALASLAVFTYVALAYFGIIPVVPR</sequence>
<reference evidence="2" key="1">
    <citation type="submission" date="2022-04" db="EMBL/GenBank/DDBJ databases">
        <authorList>
            <person name="Hwangbo M."/>
            <person name="Wang B."/>
            <person name="Yang S.-H."/>
            <person name="Gill J.J."/>
            <person name="Chu K.-H."/>
            <person name="Young R."/>
        </authorList>
    </citation>
    <scope>NUCLEOTIDE SEQUENCE</scope>
</reference>
<feature type="transmembrane region" description="Helical" evidence="1">
    <location>
        <begin position="100"/>
        <end position="123"/>
    </location>
</feature>
<organism evidence="2 3">
    <name type="scientific">Rhodococcus phage Mbo4</name>
    <dbReference type="NCBI Taxonomy" id="2936912"/>
    <lineage>
        <taxon>Viruses</taxon>
        <taxon>Duplodnaviria</taxon>
        <taxon>Heunggongvirae</taxon>
        <taxon>Uroviricota</taxon>
        <taxon>Caudoviricetes</taxon>
        <taxon>Mboquatrovirus</taxon>
        <taxon>Mboquatrovirus Mbo4</taxon>
    </lineage>
</organism>
<dbReference type="Proteomes" id="UP001057085">
    <property type="component" value="Segment"/>
</dbReference>
<evidence type="ECO:0000256" key="1">
    <source>
        <dbReference type="SAM" id="Phobius"/>
    </source>
</evidence>
<accession>A0A9E7LF57</accession>
<keyword evidence="3" id="KW-1185">Reference proteome</keyword>